<gene>
    <name evidence="1" type="ORF">LMKDKBCB_02354</name>
</gene>
<evidence type="ECO:0000313" key="2">
    <source>
        <dbReference type="Proteomes" id="UP000330807"/>
    </source>
</evidence>
<name>A0A5K1IS75_9ACTN</name>
<accession>A0A5K1IS75</accession>
<proteinExistence type="predicted"/>
<dbReference type="AlphaFoldDB" id="A0A5K1IS75"/>
<reference evidence="1 2" key="1">
    <citation type="submission" date="2019-10" db="EMBL/GenBank/DDBJ databases">
        <authorList>
            <person name="Wolf R A."/>
        </authorList>
    </citation>
    <scope>NUCLEOTIDE SEQUENCE [LARGE SCALE GENOMIC DNA]</scope>
    <source>
        <strain evidence="1">Collinsella_aerofaciens_AK_138A</strain>
    </source>
</reference>
<organism evidence="1 2">
    <name type="scientific">Collinsella aerofaciens</name>
    <dbReference type="NCBI Taxonomy" id="74426"/>
    <lineage>
        <taxon>Bacteria</taxon>
        <taxon>Bacillati</taxon>
        <taxon>Actinomycetota</taxon>
        <taxon>Coriobacteriia</taxon>
        <taxon>Coriobacteriales</taxon>
        <taxon>Coriobacteriaceae</taxon>
        <taxon>Collinsella</taxon>
    </lineage>
</organism>
<dbReference type="Proteomes" id="UP000330807">
    <property type="component" value="Unassembled WGS sequence"/>
</dbReference>
<sequence>MLIVGNESVKDPNGNNGFDYTQAGIDFTTPDGVSVTPFSSGYDYKGYGDALAGYMLANKGQTDREAVFFQVPNSTQEIIAKLGDTDVTVPITRV</sequence>
<evidence type="ECO:0000313" key="1">
    <source>
        <dbReference type="EMBL" id="VWL90996.1"/>
    </source>
</evidence>
<protein>
    <submittedName>
        <fullName evidence="1">Uncharacterized protein</fullName>
    </submittedName>
</protein>
<dbReference type="EMBL" id="CABWIH010000028">
    <property type="protein sequence ID" value="VWL90996.1"/>
    <property type="molecule type" value="Genomic_DNA"/>
</dbReference>